<protein>
    <submittedName>
        <fullName evidence="2">Uncharacterized protein</fullName>
    </submittedName>
</protein>
<evidence type="ECO:0000313" key="2">
    <source>
        <dbReference type="EMBL" id="GBO16316.1"/>
    </source>
</evidence>
<dbReference type="EMBL" id="BGPR01040218">
    <property type="protein sequence ID" value="GBO16316.1"/>
    <property type="molecule type" value="Genomic_DNA"/>
</dbReference>
<evidence type="ECO:0000313" key="1">
    <source>
        <dbReference type="EMBL" id="GBO16215.1"/>
    </source>
</evidence>
<reference evidence="2 3" key="1">
    <citation type="journal article" date="2019" name="Sci. Rep.">
        <title>Orb-weaving spider Araneus ventricosus genome elucidates the spidroin gene catalogue.</title>
        <authorList>
            <person name="Kono N."/>
            <person name="Nakamura H."/>
            <person name="Ohtoshi R."/>
            <person name="Moran D.A.P."/>
            <person name="Shinohara A."/>
            <person name="Yoshida Y."/>
            <person name="Fujiwara M."/>
            <person name="Mori M."/>
            <person name="Tomita M."/>
            <person name="Arakawa K."/>
        </authorList>
    </citation>
    <scope>NUCLEOTIDE SEQUENCE [LARGE SCALE GENOMIC DNA]</scope>
</reference>
<evidence type="ECO:0000313" key="3">
    <source>
        <dbReference type="Proteomes" id="UP000499080"/>
    </source>
</evidence>
<dbReference type="EMBL" id="BGPR01040142">
    <property type="protein sequence ID" value="GBO16215.1"/>
    <property type="molecule type" value="Genomic_DNA"/>
</dbReference>
<dbReference type="Proteomes" id="UP000499080">
    <property type="component" value="Unassembled WGS sequence"/>
</dbReference>
<keyword evidence="3" id="KW-1185">Reference proteome</keyword>
<organism evidence="2 3">
    <name type="scientific">Araneus ventricosus</name>
    <name type="common">Orbweaver spider</name>
    <name type="synonym">Epeira ventricosa</name>
    <dbReference type="NCBI Taxonomy" id="182803"/>
    <lineage>
        <taxon>Eukaryota</taxon>
        <taxon>Metazoa</taxon>
        <taxon>Ecdysozoa</taxon>
        <taxon>Arthropoda</taxon>
        <taxon>Chelicerata</taxon>
        <taxon>Arachnida</taxon>
        <taxon>Araneae</taxon>
        <taxon>Araneomorphae</taxon>
        <taxon>Entelegynae</taxon>
        <taxon>Araneoidea</taxon>
        <taxon>Araneidae</taxon>
        <taxon>Araneus</taxon>
    </lineage>
</organism>
<accession>A0A4Y2UX30</accession>
<gene>
    <name evidence="2" type="ORF">AVEN_14708_1</name>
    <name evidence="1" type="ORF">AVEN_216898_1</name>
</gene>
<proteinExistence type="predicted"/>
<name>A0A4Y2UX30_ARAVE</name>
<dbReference type="AlphaFoldDB" id="A0A4Y2UX30"/>
<comment type="caution">
    <text evidence="2">The sequence shown here is derived from an EMBL/GenBank/DDBJ whole genome shotgun (WGS) entry which is preliminary data.</text>
</comment>
<sequence length="152" mass="17634">MEIGMAKWQRWNSNELTSCADSNLGPGCEGRGASEDLPTLKPRVVGRNETRTLMRKGKGGEWVEFCDFEPCPTSEPPWMTCLVFRLEWMEKTVLREMEWSGDECPAFKEIMFAESPENCVFLTQGILKRRIHRPIEVENWTDDNTFSLFTLY</sequence>